<dbReference type="PROSITE" id="PS51192">
    <property type="entry name" value="HELICASE_ATP_BIND_1"/>
    <property type="match status" value="1"/>
</dbReference>
<feature type="region of interest" description="Disordered" evidence="11">
    <location>
        <begin position="545"/>
        <end position="642"/>
    </location>
</feature>
<dbReference type="InterPro" id="IPR027417">
    <property type="entry name" value="P-loop_NTPase"/>
</dbReference>
<dbReference type="CDD" id="cd17941">
    <property type="entry name" value="DEADc_DDX10"/>
    <property type="match status" value="1"/>
</dbReference>
<reference evidence="15" key="1">
    <citation type="submission" date="2025-08" db="UniProtKB">
        <authorList>
            <consortium name="Ensembl"/>
        </authorList>
    </citation>
    <scope>IDENTIFICATION</scope>
</reference>
<dbReference type="Pfam" id="PF13959">
    <property type="entry name" value="CTE_SPB4"/>
    <property type="match status" value="1"/>
</dbReference>
<evidence type="ECO:0000313" key="16">
    <source>
        <dbReference type="Proteomes" id="UP001108240"/>
    </source>
</evidence>
<feature type="domain" description="Helicase ATP-binding" evidence="12">
    <location>
        <begin position="100"/>
        <end position="274"/>
    </location>
</feature>
<evidence type="ECO:0000259" key="13">
    <source>
        <dbReference type="PROSITE" id="PS51194"/>
    </source>
</evidence>
<evidence type="ECO:0000259" key="14">
    <source>
        <dbReference type="PROSITE" id="PS51195"/>
    </source>
</evidence>
<feature type="compositionally biased region" description="Acidic residues" evidence="11">
    <location>
        <begin position="748"/>
        <end position="758"/>
    </location>
</feature>
<feature type="region of interest" description="Disordered" evidence="11">
    <location>
        <begin position="669"/>
        <end position="689"/>
    </location>
</feature>
<evidence type="ECO:0000256" key="5">
    <source>
        <dbReference type="ARBA" id="ARBA00022884"/>
    </source>
</evidence>
<dbReference type="InterPro" id="IPR014001">
    <property type="entry name" value="Helicase_ATP-bd"/>
</dbReference>
<evidence type="ECO:0000256" key="6">
    <source>
        <dbReference type="ARBA" id="ARBA00038084"/>
    </source>
</evidence>
<dbReference type="PROSITE" id="PS51195">
    <property type="entry name" value="Q_MOTIF"/>
    <property type="match status" value="1"/>
</dbReference>
<accession>A0A9J7Z500</accession>
<sequence length="798" mass="91789">MRDKKDKEKTQITDDPVKNFEKWKRKYNKTKKRVKQVQKTTKKRDYEVERETIQKLVNKYSEINPKEAVKFSDFPLSKKTLKGLHEGQYRQPTEIQRQTIGFALQGRDVLGAAKTGSGKTLAFLIPVLECLYREQWTAMDGLGALIISPTRELAYQTFEVLRKVGKNHEFSAGLVIGGKDLKDESEKIHRTNIIICTPGRLLQHMDETATFHASDLHMLVLDEADRILDMGFADTLNAIIENLPKTRQTLLFSATQTKSVKDLARLSLKNPEYVWVHEQAKFSTPATLEQNYVVCELHQKVNMLFSFLRSHLKKKIIVFFACCKEVQYLFRVFCRLRPGISVLALHGKQQQMKRVEVYNDFVRKTSAVLFATDIAARGLDFPAVNWVLQFDCPEDANTYIHRVGRTARYKEGGEALLVLLPSEEKGMIAQLQDKKVPINKIKVNPEKLVSVQQKLEAFLAQEKEQKERAQRCFVSYLRSVYLMKNKDVFDVFQLKLPEYAMSLGLAVAPRVRFLNKAQQQKSGVMQDNSGAAGHESEDELKSFKAQLKGEQSKSQSSQSEEEEEEEDDDDDVDEDEDEETLKPAALLCGFNEEDEDDQKEQDLLTVKRKDVFNINEESQDDDEGTDANAKNKKQKESKFKDAKKIQKKNFKVNTKKIFTEEGEVVQQWPPLQKTVVPDEEEEEETSGINVEAAKERLRKEDQEFDKIEYRRKIKEKHRVRETIPSYFPSSWFMPSLYSGRKRSFSSDSSEDDDSDDEVQQTHVGKKKPRKESTLTPLDTGLSLAEDEELVLHLLGSHS</sequence>
<feature type="compositionally biased region" description="Acidic residues" evidence="11">
    <location>
        <begin position="559"/>
        <end position="579"/>
    </location>
</feature>
<evidence type="ECO:0000256" key="7">
    <source>
        <dbReference type="ARBA" id="ARBA00047984"/>
    </source>
</evidence>
<comment type="catalytic activity">
    <reaction evidence="7 10">
        <text>ATP + H2O = ADP + phosphate + H(+)</text>
        <dbReference type="Rhea" id="RHEA:13065"/>
        <dbReference type="ChEBI" id="CHEBI:15377"/>
        <dbReference type="ChEBI" id="CHEBI:15378"/>
        <dbReference type="ChEBI" id="CHEBI:30616"/>
        <dbReference type="ChEBI" id="CHEBI:43474"/>
        <dbReference type="ChEBI" id="CHEBI:456216"/>
        <dbReference type="EC" id="3.6.4.13"/>
    </reaction>
</comment>
<dbReference type="PROSITE" id="PS00039">
    <property type="entry name" value="DEAD_ATP_HELICASE"/>
    <property type="match status" value="1"/>
</dbReference>
<name>A0A9J7Z500_CYPCA</name>
<dbReference type="InterPro" id="IPR014014">
    <property type="entry name" value="RNA_helicase_DEAD_Q_motif"/>
</dbReference>
<feature type="compositionally biased region" description="Basic and acidic residues" evidence="11">
    <location>
        <begin position="600"/>
        <end position="611"/>
    </location>
</feature>
<evidence type="ECO:0000256" key="3">
    <source>
        <dbReference type="ARBA" id="ARBA00022806"/>
    </source>
</evidence>
<dbReference type="SMART" id="SM00490">
    <property type="entry name" value="HELICc"/>
    <property type="match status" value="1"/>
</dbReference>
<evidence type="ECO:0000313" key="15">
    <source>
        <dbReference type="Ensembl" id="ENSCCRP00000124460.1"/>
    </source>
</evidence>
<evidence type="ECO:0000256" key="11">
    <source>
        <dbReference type="SAM" id="MobiDB-lite"/>
    </source>
</evidence>
<dbReference type="GO" id="GO:0016787">
    <property type="term" value="F:hydrolase activity"/>
    <property type="evidence" value="ECO:0007669"/>
    <property type="project" value="UniProtKB-KW"/>
</dbReference>
<dbReference type="InterPro" id="IPR025313">
    <property type="entry name" value="SPB4-like_CTE"/>
</dbReference>
<dbReference type="CDD" id="cd18787">
    <property type="entry name" value="SF2_C_DEAD"/>
    <property type="match status" value="1"/>
</dbReference>
<evidence type="ECO:0000256" key="10">
    <source>
        <dbReference type="RuleBase" id="RU365068"/>
    </source>
</evidence>
<keyword evidence="1 9" id="KW-0547">Nucleotide-binding</keyword>
<feature type="domain" description="DEAD-box RNA helicase Q" evidence="14">
    <location>
        <begin position="69"/>
        <end position="97"/>
    </location>
</feature>
<dbReference type="GO" id="GO:0005524">
    <property type="term" value="F:ATP binding"/>
    <property type="evidence" value="ECO:0007669"/>
    <property type="project" value="UniProtKB-UniRule"/>
</dbReference>
<evidence type="ECO:0000256" key="4">
    <source>
        <dbReference type="ARBA" id="ARBA00022840"/>
    </source>
</evidence>
<dbReference type="InterPro" id="IPR000629">
    <property type="entry name" value="RNA-helicase_DEAD-box_CS"/>
</dbReference>
<evidence type="ECO:0000256" key="1">
    <source>
        <dbReference type="ARBA" id="ARBA00022741"/>
    </source>
</evidence>
<dbReference type="InterPro" id="IPR011545">
    <property type="entry name" value="DEAD/DEAH_box_helicase_dom"/>
</dbReference>
<dbReference type="GO" id="GO:0003723">
    <property type="term" value="F:RNA binding"/>
    <property type="evidence" value="ECO:0007669"/>
    <property type="project" value="UniProtKB-UniRule"/>
</dbReference>
<protein>
    <recommendedName>
        <fullName evidence="10">ATP-dependent RNA helicase</fullName>
        <ecNumber evidence="10">3.6.4.13</ecNumber>
    </recommendedName>
</protein>
<keyword evidence="4 9" id="KW-0067">ATP-binding</keyword>
<keyword evidence="5 10" id="KW-0694">RNA-binding</keyword>
<comment type="domain">
    <text evidence="10">The Q motif is unique to and characteristic of the DEAD box family of RNA helicases and controls ATP binding and hydrolysis.</text>
</comment>
<reference evidence="15" key="2">
    <citation type="submission" date="2025-09" db="UniProtKB">
        <authorList>
            <consortium name="Ensembl"/>
        </authorList>
    </citation>
    <scope>IDENTIFICATION</scope>
</reference>
<feature type="short sequence motif" description="Q motif" evidence="8">
    <location>
        <begin position="69"/>
        <end position="97"/>
    </location>
</feature>
<dbReference type="SMART" id="SM01178">
    <property type="entry name" value="DUF4217"/>
    <property type="match status" value="1"/>
</dbReference>
<keyword evidence="3 9" id="KW-0347">Helicase</keyword>
<organism evidence="15 16">
    <name type="scientific">Cyprinus carpio carpio</name>
    <dbReference type="NCBI Taxonomy" id="630221"/>
    <lineage>
        <taxon>Eukaryota</taxon>
        <taxon>Metazoa</taxon>
        <taxon>Chordata</taxon>
        <taxon>Craniata</taxon>
        <taxon>Vertebrata</taxon>
        <taxon>Euteleostomi</taxon>
        <taxon>Actinopterygii</taxon>
        <taxon>Neopterygii</taxon>
        <taxon>Teleostei</taxon>
        <taxon>Ostariophysi</taxon>
        <taxon>Cypriniformes</taxon>
        <taxon>Cyprinidae</taxon>
        <taxon>Cyprininae</taxon>
        <taxon>Cyprinus</taxon>
    </lineage>
</organism>
<evidence type="ECO:0000256" key="8">
    <source>
        <dbReference type="PROSITE-ProRule" id="PRU00552"/>
    </source>
</evidence>
<proteinExistence type="inferred from homology"/>
<dbReference type="PROSITE" id="PS51194">
    <property type="entry name" value="HELICASE_CTER"/>
    <property type="match status" value="1"/>
</dbReference>
<evidence type="ECO:0000256" key="2">
    <source>
        <dbReference type="ARBA" id="ARBA00022801"/>
    </source>
</evidence>
<dbReference type="InterPro" id="IPR001650">
    <property type="entry name" value="Helicase_C-like"/>
</dbReference>
<dbReference type="Proteomes" id="UP001108240">
    <property type="component" value="Unplaced"/>
</dbReference>
<feature type="region of interest" description="Disordered" evidence="11">
    <location>
        <begin position="740"/>
        <end position="781"/>
    </location>
</feature>
<dbReference type="GO" id="GO:0003724">
    <property type="term" value="F:RNA helicase activity"/>
    <property type="evidence" value="ECO:0007669"/>
    <property type="project" value="UniProtKB-EC"/>
</dbReference>
<dbReference type="EC" id="3.6.4.13" evidence="10"/>
<evidence type="ECO:0000256" key="9">
    <source>
        <dbReference type="RuleBase" id="RU000492"/>
    </source>
</evidence>
<dbReference type="AlphaFoldDB" id="A0A9J7Z500"/>
<comment type="function">
    <text evidence="10">RNA helicase.</text>
</comment>
<evidence type="ECO:0000259" key="12">
    <source>
        <dbReference type="PROSITE" id="PS51192"/>
    </source>
</evidence>
<dbReference type="GeneTree" id="ENSGT00550000074980"/>
<dbReference type="SMART" id="SM00487">
    <property type="entry name" value="DEXDc"/>
    <property type="match status" value="1"/>
</dbReference>
<keyword evidence="2 9" id="KW-0378">Hydrolase</keyword>
<dbReference type="Pfam" id="PF00270">
    <property type="entry name" value="DEAD"/>
    <property type="match status" value="1"/>
</dbReference>
<dbReference type="Gene3D" id="3.40.50.300">
    <property type="entry name" value="P-loop containing nucleotide triphosphate hydrolases"/>
    <property type="match status" value="2"/>
</dbReference>
<keyword evidence="16" id="KW-1185">Reference proteome</keyword>
<feature type="domain" description="Helicase C-terminal" evidence="13">
    <location>
        <begin position="300"/>
        <end position="456"/>
    </location>
</feature>
<comment type="similarity">
    <text evidence="6">Belongs to the DEAD box helicase family. DDX10/DBP4 subfamily.</text>
</comment>
<dbReference type="Ensembl" id="ENSCCRT00000113215.1">
    <property type="protein sequence ID" value="ENSCCRP00000124460.1"/>
    <property type="gene ID" value="ENSCCRG00000012031.2"/>
</dbReference>
<dbReference type="PANTHER" id="PTHR24031">
    <property type="entry name" value="RNA HELICASE"/>
    <property type="match status" value="1"/>
</dbReference>
<dbReference type="FunFam" id="3.40.50.300:FF:000874">
    <property type="entry name" value="RNA helicase"/>
    <property type="match status" value="1"/>
</dbReference>
<dbReference type="FunFam" id="3.40.50.300:FF:001089">
    <property type="entry name" value="RNA helicase"/>
    <property type="match status" value="1"/>
</dbReference>
<dbReference type="SUPFAM" id="SSF52540">
    <property type="entry name" value="P-loop containing nucleoside triphosphate hydrolases"/>
    <property type="match status" value="2"/>
</dbReference>
<dbReference type="Pfam" id="PF00271">
    <property type="entry name" value="Helicase_C"/>
    <property type="match status" value="1"/>
</dbReference>